<feature type="non-terminal residue" evidence="1">
    <location>
        <position position="215"/>
    </location>
</feature>
<protein>
    <submittedName>
        <fullName evidence="1">Uncharacterized protein</fullName>
    </submittedName>
</protein>
<evidence type="ECO:0000313" key="1">
    <source>
        <dbReference type="EMBL" id="SVE16792.1"/>
    </source>
</evidence>
<organism evidence="1">
    <name type="scientific">marine metagenome</name>
    <dbReference type="NCBI Taxonomy" id="408172"/>
    <lineage>
        <taxon>unclassified sequences</taxon>
        <taxon>metagenomes</taxon>
        <taxon>ecological metagenomes</taxon>
    </lineage>
</organism>
<reference evidence="1" key="1">
    <citation type="submission" date="2018-05" db="EMBL/GenBank/DDBJ databases">
        <authorList>
            <person name="Lanie J.A."/>
            <person name="Ng W.-L."/>
            <person name="Kazmierczak K.M."/>
            <person name="Andrzejewski T.M."/>
            <person name="Davidsen T.M."/>
            <person name="Wayne K.J."/>
            <person name="Tettelin H."/>
            <person name="Glass J.I."/>
            <person name="Rusch D."/>
            <person name="Podicherti R."/>
            <person name="Tsui H.-C.T."/>
            <person name="Winkler M.E."/>
        </authorList>
    </citation>
    <scope>NUCLEOTIDE SEQUENCE</scope>
</reference>
<name>A0A383B9W2_9ZZZZ</name>
<sequence length="215" mass="23112">MMRSSIIALIALYTIGCASWIPGRSPKLSLHEPGVLLLSKENEVVEIESTYELSAKWLVAGRLDSTRALVSGNSRPVMASVVEANTSWILLKSPSWKTRKDLPEEYLKSPDLYIILSRGTDRATTQPLVGIPVAQIKEVSLYREDRGVEVDESPTAAGSIVAGACGGFLVGVSMMLTDYYEDNDFGYHDPPPTVVDALVVGSIGAVVGAVGLPVY</sequence>
<dbReference type="AlphaFoldDB" id="A0A383B9W2"/>
<proteinExistence type="predicted"/>
<accession>A0A383B9W2</accession>
<gene>
    <name evidence="1" type="ORF">METZ01_LOCUS469646</name>
</gene>
<dbReference type="EMBL" id="UINC01198709">
    <property type="protein sequence ID" value="SVE16792.1"/>
    <property type="molecule type" value="Genomic_DNA"/>
</dbReference>